<proteinExistence type="predicted"/>
<dbReference type="Gene3D" id="3.40.50.300">
    <property type="entry name" value="P-loop containing nucleotide triphosphate hydrolases"/>
    <property type="match status" value="2"/>
</dbReference>
<dbReference type="InterPro" id="IPR011025">
    <property type="entry name" value="GproteinA_insert"/>
</dbReference>
<dbReference type="CDD" id="cd00066">
    <property type="entry name" value="G-alpha"/>
    <property type="match status" value="1"/>
</dbReference>
<keyword evidence="1" id="KW-0547">Nucleotide-binding</keyword>
<dbReference type="Proteomes" id="UP001623349">
    <property type="component" value="Unassembled WGS sequence"/>
</dbReference>
<keyword evidence="3" id="KW-0342">GTP-binding</keyword>
<dbReference type="SUPFAM" id="SSF47895">
    <property type="entry name" value="Transducin (alpha subunit), insertion domain"/>
    <property type="match status" value="1"/>
</dbReference>
<evidence type="ECO:0000313" key="6">
    <source>
        <dbReference type="Proteomes" id="UP001623349"/>
    </source>
</evidence>
<organism evidence="5 6">
    <name type="scientific">Apodemus speciosus</name>
    <name type="common">Large Japanese field mouse</name>
    <dbReference type="NCBI Taxonomy" id="105296"/>
    <lineage>
        <taxon>Eukaryota</taxon>
        <taxon>Metazoa</taxon>
        <taxon>Chordata</taxon>
        <taxon>Craniata</taxon>
        <taxon>Vertebrata</taxon>
        <taxon>Euteleostomi</taxon>
        <taxon>Mammalia</taxon>
        <taxon>Eutheria</taxon>
        <taxon>Euarchontoglires</taxon>
        <taxon>Glires</taxon>
        <taxon>Rodentia</taxon>
        <taxon>Myomorpha</taxon>
        <taxon>Muroidea</taxon>
        <taxon>Muridae</taxon>
        <taxon>Murinae</taxon>
        <taxon>Apodemus</taxon>
    </lineage>
</organism>
<dbReference type="SUPFAM" id="SSF52540">
    <property type="entry name" value="P-loop containing nucleoside triphosphate hydrolases"/>
    <property type="match status" value="1"/>
</dbReference>
<dbReference type="EMBL" id="BAAFST010000010">
    <property type="protein sequence ID" value="GAB1295409.1"/>
    <property type="molecule type" value="Genomic_DNA"/>
</dbReference>
<evidence type="ECO:0000313" key="5">
    <source>
        <dbReference type="EMBL" id="GAB1295409.1"/>
    </source>
</evidence>
<dbReference type="PROSITE" id="PS51882">
    <property type="entry name" value="G_ALPHA"/>
    <property type="match status" value="1"/>
</dbReference>
<gene>
    <name evidence="5" type="ORF">APTSU1_001064300</name>
</gene>
<name>A0ABQ0F7Z8_APOSI</name>
<dbReference type="SMART" id="SM00275">
    <property type="entry name" value="G_alpha"/>
    <property type="match status" value="1"/>
</dbReference>
<dbReference type="InterPro" id="IPR001019">
    <property type="entry name" value="Gprotein_alpha_su"/>
</dbReference>
<dbReference type="PRINTS" id="PR00318">
    <property type="entry name" value="GPROTEINA"/>
</dbReference>
<dbReference type="Pfam" id="PF00503">
    <property type="entry name" value="G-alpha"/>
    <property type="match status" value="1"/>
</dbReference>
<dbReference type="InterPro" id="IPR027417">
    <property type="entry name" value="P-loop_NTPase"/>
</dbReference>
<protein>
    <submittedName>
        <fullName evidence="5">Guanine nucleotide-binding protein subunit alpha-15</fullName>
    </submittedName>
</protein>
<comment type="caution">
    <text evidence="5">The sequence shown here is derived from an EMBL/GenBank/DDBJ whole genome shotgun (WGS) entry which is preliminary data.</text>
</comment>
<evidence type="ECO:0000256" key="3">
    <source>
        <dbReference type="ARBA" id="ARBA00023134"/>
    </source>
</evidence>
<dbReference type="PANTHER" id="PTHR10218:SF217">
    <property type="entry name" value="GUANINE NUCLEOTIDE-BINDING PROTEIN SUBUNIT ALPHA-15"/>
    <property type="match status" value="1"/>
</dbReference>
<dbReference type="Gene3D" id="1.10.400.10">
    <property type="entry name" value="GI Alpha 1, domain 2-like"/>
    <property type="match status" value="1"/>
</dbReference>
<sequence length="444" mass="50347">MARSLTCGCCPWCLTEEEKTAARIDQEINKILLEQKKQERGELKLLLLGPGESGKSTFIKQMRIIHGAGYSEEDRRAFRMLIYQNIFVSMQAMIEAMDRLQIPFSRPDSKQHASLVMTQDPYKVSAFEKPYAVAMQSLWRDAGIRACYERRREFHLLDSAMYYLSHLERIAEDSYIPTAQDVLRSRMPTTGINEYCFSVKKTKLRPPKDAAGEVKADYMAIAGMKGRLRAEGMNAGEEDYGIAARSPVNASGGLRGIVDVGGQKSERKKWIHCFENVIALIYLASLSEYDQCLEENDQETSVGEDILRGSPPPLSPTQNRMKESLALFSTILELPWFKSTSVILFLNKTDILEDKIHTSHLATYFPSFQGPRRDAEAAKRFILDMYARVYASCAEPQDGGRKGSRARRLFAHFTCATDTHSVRSVFKDVRDSVLARYLDEINLL</sequence>
<evidence type="ECO:0000256" key="1">
    <source>
        <dbReference type="ARBA" id="ARBA00022741"/>
    </source>
</evidence>
<evidence type="ECO:0000256" key="4">
    <source>
        <dbReference type="ARBA" id="ARBA00023224"/>
    </source>
</evidence>
<accession>A0ABQ0F7Z8</accession>
<dbReference type="PANTHER" id="PTHR10218">
    <property type="entry name" value="GTP-BINDING PROTEIN ALPHA SUBUNIT"/>
    <property type="match status" value="1"/>
</dbReference>
<reference evidence="5 6" key="1">
    <citation type="submission" date="2024-08" db="EMBL/GenBank/DDBJ databases">
        <title>The draft genome of Apodemus speciosus.</title>
        <authorList>
            <person name="Nabeshima K."/>
            <person name="Suzuki S."/>
            <person name="Onuma M."/>
        </authorList>
    </citation>
    <scope>NUCLEOTIDE SEQUENCE [LARGE SCALE GENOMIC DNA]</scope>
    <source>
        <strain evidence="5">IB14-021</strain>
    </source>
</reference>
<keyword evidence="6" id="KW-1185">Reference proteome</keyword>
<keyword evidence="4" id="KW-0807">Transducer</keyword>
<keyword evidence="2" id="KW-0460">Magnesium</keyword>
<evidence type="ECO:0000256" key="2">
    <source>
        <dbReference type="ARBA" id="ARBA00022842"/>
    </source>
</evidence>